<protein>
    <recommendedName>
        <fullName evidence="4">Required for respiratory growth protein 9, mitochondrial</fullName>
    </recommendedName>
</protein>
<accession>A0A6G1HE98</accession>
<dbReference type="PANTHER" id="PTHR13475:SF3">
    <property type="entry name" value="NEUGRIN"/>
    <property type="match status" value="1"/>
</dbReference>
<dbReference type="Pfam" id="PF06413">
    <property type="entry name" value="Neugrin"/>
    <property type="match status" value="1"/>
</dbReference>
<sequence>MSIAVSLCCTRYQPRIFTQTILWPLLVSSASQNTTSIARFLSSTSSKERDRATSRSPREDRTVESKTSKAWKGPQKEKRVAKNVKGSRNRDNDDDDSGTTAMPVIRERTRRPSKSEKTEKKIVADSKEPSSVPGRTRPGARVKKARWRHLPEEEREDLRARQEKGLAAHTSKTRDEVSKPTKEERHSRISEEARKLGAIVRSKKIAWEKRAQEGAVPPKQEDWKIQKKAIEEKIEGQAWTPRKRLSPDTIEGIRAMHVKYPDRFTTPILAEEFGVSPEVIRRILRTKWRPSPEEDERRRQRWDRRGEAIWTKLAELGTKPPKKWREMGVGKAAEGEKPVWKGRNRPRVEKGGKEEQQEDGHLPWAGSSDGFEGAQEIKPMAERIL</sequence>
<name>A0A6G1HE98_9PEZI</name>
<dbReference type="OrthoDB" id="5578174at2759"/>
<comment type="function">
    <text evidence="1">Required for respiratory activity and maintenance and expression of the mitochondrial genome.</text>
</comment>
<feature type="compositionally biased region" description="Basic and acidic residues" evidence="6">
    <location>
        <begin position="113"/>
        <end position="128"/>
    </location>
</feature>
<comment type="subcellular location">
    <subcellularLocation>
        <location evidence="2">Mitochondrion</location>
    </subcellularLocation>
</comment>
<dbReference type="EMBL" id="ML977139">
    <property type="protein sequence ID" value="KAF1991397.1"/>
    <property type="molecule type" value="Genomic_DNA"/>
</dbReference>
<dbReference type="GO" id="GO:0005739">
    <property type="term" value="C:mitochondrion"/>
    <property type="evidence" value="ECO:0007669"/>
    <property type="project" value="UniProtKB-SubCell"/>
</dbReference>
<feature type="compositionally biased region" description="Basic residues" evidence="6">
    <location>
        <begin position="138"/>
        <end position="148"/>
    </location>
</feature>
<dbReference type="GO" id="GO:0005634">
    <property type="term" value="C:nucleus"/>
    <property type="evidence" value="ECO:0007669"/>
    <property type="project" value="TreeGrafter"/>
</dbReference>
<evidence type="ECO:0000313" key="8">
    <source>
        <dbReference type="Proteomes" id="UP000800041"/>
    </source>
</evidence>
<organism evidence="7 8">
    <name type="scientific">Aulographum hederae CBS 113979</name>
    <dbReference type="NCBI Taxonomy" id="1176131"/>
    <lineage>
        <taxon>Eukaryota</taxon>
        <taxon>Fungi</taxon>
        <taxon>Dikarya</taxon>
        <taxon>Ascomycota</taxon>
        <taxon>Pezizomycotina</taxon>
        <taxon>Dothideomycetes</taxon>
        <taxon>Pleosporomycetidae</taxon>
        <taxon>Aulographales</taxon>
        <taxon>Aulographaceae</taxon>
    </lineage>
</organism>
<keyword evidence="8" id="KW-1185">Reference proteome</keyword>
<dbReference type="PANTHER" id="PTHR13475">
    <property type="entry name" value="NEUGRIN"/>
    <property type="match status" value="1"/>
</dbReference>
<evidence type="ECO:0000256" key="5">
    <source>
        <dbReference type="ARBA" id="ARBA00022946"/>
    </source>
</evidence>
<feature type="region of interest" description="Disordered" evidence="6">
    <location>
        <begin position="41"/>
        <end position="195"/>
    </location>
</feature>
<gene>
    <name evidence="7" type="ORF">K402DRAFT_388807</name>
</gene>
<feature type="region of interest" description="Disordered" evidence="6">
    <location>
        <begin position="315"/>
        <end position="385"/>
    </location>
</feature>
<comment type="similarity">
    <text evidence="3">Belongs to the RRG9 family.</text>
</comment>
<evidence type="ECO:0000256" key="4">
    <source>
        <dbReference type="ARBA" id="ARBA00013566"/>
    </source>
</evidence>
<dbReference type="AlphaFoldDB" id="A0A6G1HE98"/>
<keyword evidence="5" id="KW-0809">Transit peptide</keyword>
<reference evidence="7" key="1">
    <citation type="journal article" date="2020" name="Stud. Mycol.">
        <title>101 Dothideomycetes genomes: a test case for predicting lifestyles and emergence of pathogens.</title>
        <authorList>
            <person name="Haridas S."/>
            <person name="Albert R."/>
            <person name="Binder M."/>
            <person name="Bloem J."/>
            <person name="Labutti K."/>
            <person name="Salamov A."/>
            <person name="Andreopoulos B."/>
            <person name="Baker S."/>
            <person name="Barry K."/>
            <person name="Bills G."/>
            <person name="Bluhm B."/>
            <person name="Cannon C."/>
            <person name="Castanera R."/>
            <person name="Culley D."/>
            <person name="Daum C."/>
            <person name="Ezra D."/>
            <person name="Gonzalez J."/>
            <person name="Henrissat B."/>
            <person name="Kuo A."/>
            <person name="Liang C."/>
            <person name="Lipzen A."/>
            <person name="Lutzoni F."/>
            <person name="Magnuson J."/>
            <person name="Mondo S."/>
            <person name="Nolan M."/>
            <person name="Ohm R."/>
            <person name="Pangilinan J."/>
            <person name="Park H.-J."/>
            <person name="Ramirez L."/>
            <person name="Alfaro M."/>
            <person name="Sun H."/>
            <person name="Tritt A."/>
            <person name="Yoshinaga Y."/>
            <person name="Zwiers L.-H."/>
            <person name="Turgeon B."/>
            <person name="Goodwin S."/>
            <person name="Spatafora J."/>
            <person name="Crous P."/>
            <person name="Grigoriev I."/>
        </authorList>
    </citation>
    <scope>NUCLEOTIDE SEQUENCE</scope>
    <source>
        <strain evidence="7">CBS 113979</strain>
    </source>
</reference>
<proteinExistence type="inferred from homology"/>
<feature type="compositionally biased region" description="Basic and acidic residues" evidence="6">
    <location>
        <begin position="46"/>
        <end position="67"/>
    </location>
</feature>
<evidence type="ECO:0000256" key="2">
    <source>
        <dbReference type="ARBA" id="ARBA00004173"/>
    </source>
</evidence>
<evidence type="ECO:0000313" key="7">
    <source>
        <dbReference type="EMBL" id="KAF1991397.1"/>
    </source>
</evidence>
<dbReference type="InterPro" id="IPR010487">
    <property type="entry name" value="NGRN/Rrg9"/>
</dbReference>
<evidence type="ECO:0000256" key="6">
    <source>
        <dbReference type="SAM" id="MobiDB-lite"/>
    </source>
</evidence>
<evidence type="ECO:0000256" key="3">
    <source>
        <dbReference type="ARBA" id="ARBA00010895"/>
    </source>
</evidence>
<feature type="compositionally biased region" description="Basic and acidic residues" evidence="6">
    <location>
        <begin position="346"/>
        <end position="361"/>
    </location>
</feature>
<feature type="compositionally biased region" description="Basic and acidic residues" evidence="6">
    <location>
        <begin position="323"/>
        <end position="339"/>
    </location>
</feature>
<feature type="compositionally biased region" description="Basic and acidic residues" evidence="6">
    <location>
        <begin position="149"/>
        <end position="195"/>
    </location>
</feature>
<evidence type="ECO:0000256" key="1">
    <source>
        <dbReference type="ARBA" id="ARBA00003548"/>
    </source>
</evidence>
<dbReference type="Proteomes" id="UP000800041">
    <property type="component" value="Unassembled WGS sequence"/>
</dbReference>